<keyword evidence="4" id="KW-1185">Reference proteome</keyword>
<dbReference type="EMBL" id="CP036349">
    <property type="protein sequence ID" value="QDV74615.1"/>
    <property type="molecule type" value="Genomic_DNA"/>
</dbReference>
<feature type="signal peptide" evidence="2">
    <location>
        <begin position="1"/>
        <end position="22"/>
    </location>
</feature>
<evidence type="ECO:0000313" key="4">
    <source>
        <dbReference type="Proteomes" id="UP000316426"/>
    </source>
</evidence>
<dbReference type="AlphaFoldDB" id="A0A518K9Z6"/>
<feature type="compositionally biased region" description="Low complexity" evidence="1">
    <location>
        <begin position="247"/>
        <end position="258"/>
    </location>
</feature>
<gene>
    <name evidence="3" type="ORF">Spa11_28210</name>
</gene>
<dbReference type="RefSeq" id="WP_145113169.1">
    <property type="nucleotide sequence ID" value="NZ_CP036349.1"/>
</dbReference>
<sequence precursor="true">MRPVALTLSLALVAGLSADAFAQCCGTPTVAFSPVVAAPAPVVAQTTTVDSWYPGRALANFSRSLFGGSTTTTTFATPAAGVATPTTAFRPVVMDTWGATPTWGATTAYRPTFPATWGQVAYSPVVQTVNRPVVLSPVMSMPAAASACNACDACGGVAQASFMSSPTSTCSSCSAASNVVTPSGAYDSSTYGSSTLVEPAPALAPTENPPPVRSQRPEIDDTDSILHDEPAGEEKTPTDAASSNDYFNAPPLFAPPANRVTQNTHPAPVHTAVYRQPVENRAASHRTQATGKTHHLSADGWASAD</sequence>
<dbReference type="KEGG" id="bmei:Spa11_28210"/>
<organism evidence="3 4">
    <name type="scientific">Botrimarina mediterranea</name>
    <dbReference type="NCBI Taxonomy" id="2528022"/>
    <lineage>
        <taxon>Bacteria</taxon>
        <taxon>Pseudomonadati</taxon>
        <taxon>Planctomycetota</taxon>
        <taxon>Planctomycetia</taxon>
        <taxon>Pirellulales</taxon>
        <taxon>Lacipirellulaceae</taxon>
        <taxon>Botrimarina</taxon>
    </lineage>
</organism>
<feature type="compositionally biased region" description="Basic and acidic residues" evidence="1">
    <location>
        <begin position="215"/>
        <end position="237"/>
    </location>
</feature>
<evidence type="ECO:0000256" key="1">
    <source>
        <dbReference type="SAM" id="MobiDB-lite"/>
    </source>
</evidence>
<name>A0A518K9Z6_9BACT</name>
<feature type="region of interest" description="Disordered" evidence="1">
    <location>
        <begin position="199"/>
        <end position="305"/>
    </location>
</feature>
<reference evidence="3 4" key="1">
    <citation type="submission" date="2019-02" db="EMBL/GenBank/DDBJ databases">
        <title>Deep-cultivation of Planctomycetes and their phenomic and genomic characterization uncovers novel biology.</title>
        <authorList>
            <person name="Wiegand S."/>
            <person name="Jogler M."/>
            <person name="Boedeker C."/>
            <person name="Pinto D."/>
            <person name="Vollmers J."/>
            <person name="Rivas-Marin E."/>
            <person name="Kohn T."/>
            <person name="Peeters S.H."/>
            <person name="Heuer A."/>
            <person name="Rast P."/>
            <person name="Oberbeckmann S."/>
            <person name="Bunk B."/>
            <person name="Jeske O."/>
            <person name="Meyerdierks A."/>
            <person name="Storesund J.E."/>
            <person name="Kallscheuer N."/>
            <person name="Luecker S."/>
            <person name="Lage O.M."/>
            <person name="Pohl T."/>
            <person name="Merkel B.J."/>
            <person name="Hornburger P."/>
            <person name="Mueller R.-W."/>
            <person name="Bruemmer F."/>
            <person name="Labrenz M."/>
            <person name="Spormann A.M."/>
            <person name="Op den Camp H."/>
            <person name="Overmann J."/>
            <person name="Amann R."/>
            <person name="Jetten M.S.M."/>
            <person name="Mascher T."/>
            <person name="Medema M.H."/>
            <person name="Devos D.P."/>
            <person name="Kaster A.-K."/>
            <person name="Ovreas L."/>
            <person name="Rohde M."/>
            <person name="Galperin M.Y."/>
            <person name="Jogler C."/>
        </authorList>
    </citation>
    <scope>NUCLEOTIDE SEQUENCE [LARGE SCALE GENOMIC DNA]</scope>
    <source>
        <strain evidence="3 4">Spa11</strain>
    </source>
</reference>
<dbReference type="Proteomes" id="UP000316426">
    <property type="component" value="Chromosome"/>
</dbReference>
<feature type="chain" id="PRO_5022127487" evidence="2">
    <location>
        <begin position="23"/>
        <end position="305"/>
    </location>
</feature>
<evidence type="ECO:0000256" key="2">
    <source>
        <dbReference type="SAM" id="SignalP"/>
    </source>
</evidence>
<evidence type="ECO:0000313" key="3">
    <source>
        <dbReference type="EMBL" id="QDV74615.1"/>
    </source>
</evidence>
<protein>
    <submittedName>
        <fullName evidence="3">Uncharacterized protein</fullName>
    </submittedName>
</protein>
<keyword evidence="2" id="KW-0732">Signal</keyword>
<accession>A0A518K9Z6</accession>
<proteinExistence type="predicted"/>